<name>A0A2V4UY07_9BURK</name>
<accession>A0A2V4UY07</accession>
<dbReference type="Gene3D" id="3.40.50.10540">
    <property type="entry name" value="Crotonobetainyl-coa:carnitine coa-transferase, domain 1"/>
    <property type="match status" value="1"/>
</dbReference>
<dbReference type="InterPro" id="IPR023606">
    <property type="entry name" value="CoA-Trfase_III_dom_1_sf"/>
</dbReference>
<evidence type="ECO:0000313" key="2">
    <source>
        <dbReference type="Proteomes" id="UP000247772"/>
    </source>
</evidence>
<evidence type="ECO:0000313" key="1">
    <source>
        <dbReference type="EMBL" id="PYE25486.1"/>
    </source>
</evidence>
<protein>
    <submittedName>
        <fullName evidence="1">Uncharacterized protein</fullName>
    </submittedName>
</protein>
<dbReference type="AlphaFoldDB" id="A0A2V4UY07"/>
<gene>
    <name evidence="1" type="ORF">C7410_10463</name>
</gene>
<reference evidence="1 2" key="1">
    <citation type="submission" date="2018-06" db="EMBL/GenBank/DDBJ databases">
        <title>Genomic Encyclopedia of Type Strains, Phase IV (KMG-V): Genome sequencing to study the core and pangenomes of soil and plant-associated prokaryotes.</title>
        <authorList>
            <person name="Whitman W."/>
        </authorList>
    </citation>
    <scope>NUCLEOTIDE SEQUENCE [LARGE SCALE GENOMIC DNA]</scope>
    <source>
        <strain evidence="1 2">SRCL-318</strain>
    </source>
</reference>
<dbReference type="Proteomes" id="UP000247772">
    <property type="component" value="Unassembled WGS sequence"/>
</dbReference>
<comment type="caution">
    <text evidence="1">The sequence shown here is derived from an EMBL/GenBank/DDBJ whole genome shotgun (WGS) entry which is preliminary data.</text>
</comment>
<dbReference type="SUPFAM" id="SSF89796">
    <property type="entry name" value="CoA-transferase family III (CaiB/BaiF)"/>
    <property type="match status" value="1"/>
</dbReference>
<sequence length="218" mass="23649">MRLRCLLHGLRVLCVATEGATFRVLDTFRRFGAETIAISTRDTSVGAIEKKMIDDHVALTIDRETPLGRDLLSRIVRTGDVLFDQIAVDGAGESVLELDAFQRANPGLVIVTCTESQQRASDTHGIQLSSRNADTAVPAIEAALAALWNRDRRNGEGIRLRVDAAPRYDQGEELADGAEVNADRRRANGLAVLRAVDYSEKEIEDLVGAGVLAIGRGN</sequence>
<proteinExistence type="predicted"/>
<dbReference type="EMBL" id="QJSQ01000004">
    <property type="protein sequence ID" value="PYE25486.1"/>
    <property type="molecule type" value="Genomic_DNA"/>
</dbReference>
<organism evidence="1 2">
    <name type="scientific">Paraburkholderia silvatlantica</name>
    <dbReference type="NCBI Taxonomy" id="321895"/>
    <lineage>
        <taxon>Bacteria</taxon>
        <taxon>Pseudomonadati</taxon>
        <taxon>Pseudomonadota</taxon>
        <taxon>Betaproteobacteria</taxon>
        <taxon>Burkholderiales</taxon>
        <taxon>Burkholderiaceae</taxon>
        <taxon>Paraburkholderia</taxon>
    </lineage>
</organism>